<accession>A0A6J4PMA6</accession>
<dbReference type="NCBIfam" id="TIGR01764">
    <property type="entry name" value="excise"/>
    <property type="match status" value="1"/>
</dbReference>
<dbReference type="AlphaFoldDB" id="A0A6J4PMA6"/>
<dbReference type="GO" id="GO:0003677">
    <property type="term" value="F:DNA binding"/>
    <property type="evidence" value="ECO:0007669"/>
    <property type="project" value="InterPro"/>
</dbReference>
<dbReference type="Gene3D" id="1.10.10.10">
    <property type="entry name" value="Winged helix-like DNA-binding domain superfamily/Winged helix DNA-binding domain"/>
    <property type="match status" value="1"/>
</dbReference>
<proteinExistence type="predicted"/>
<dbReference type="Pfam" id="PF12728">
    <property type="entry name" value="HTH_17"/>
    <property type="match status" value="1"/>
</dbReference>
<name>A0A6J4PMA6_9ACTN</name>
<reference evidence="2" key="1">
    <citation type="submission" date="2020-02" db="EMBL/GenBank/DDBJ databases">
        <authorList>
            <person name="Meier V. D."/>
        </authorList>
    </citation>
    <scope>NUCLEOTIDE SEQUENCE</scope>
    <source>
        <strain evidence="2">AVDCRST_MAG03</strain>
    </source>
</reference>
<dbReference type="EMBL" id="CADCUT010000153">
    <property type="protein sequence ID" value="CAA9420423.1"/>
    <property type="molecule type" value="Genomic_DNA"/>
</dbReference>
<gene>
    <name evidence="2" type="ORF">AVDCRST_MAG03-2462</name>
</gene>
<dbReference type="InterPro" id="IPR041657">
    <property type="entry name" value="HTH_17"/>
</dbReference>
<evidence type="ECO:0000313" key="2">
    <source>
        <dbReference type="EMBL" id="CAA9420423.1"/>
    </source>
</evidence>
<dbReference type="InterPro" id="IPR009061">
    <property type="entry name" value="DNA-bd_dom_put_sf"/>
</dbReference>
<sequence length="248" mass="26814">MGSGRRGELLGVAEVAGYLGVGTVTVYRWCREGRLPCLKVGRSWRIREEALEDFLSRGTRPATLVGQLRGFLGVPDCVIAVAQTPELLHQLDAAFMQVGEARGAMLIKFHGGEAESAGELRAGLERNGLDATRLEGEGRLLMVAEDPVEERTDGLRRVIERGDGDGRTVWASFNWTEQLDVDRAIAQQEALTELADARQLVIKTAVLESVADAWEAGERRRAQASHTGAISLSEAGLSLARVTPLSPG</sequence>
<organism evidence="2">
    <name type="scientific">uncultured Rubrobacteraceae bacterium</name>
    <dbReference type="NCBI Taxonomy" id="349277"/>
    <lineage>
        <taxon>Bacteria</taxon>
        <taxon>Bacillati</taxon>
        <taxon>Actinomycetota</taxon>
        <taxon>Rubrobacteria</taxon>
        <taxon>Rubrobacterales</taxon>
        <taxon>Rubrobacteraceae</taxon>
        <taxon>environmental samples</taxon>
    </lineage>
</organism>
<dbReference type="SUPFAM" id="SSF46955">
    <property type="entry name" value="Putative DNA-binding domain"/>
    <property type="match status" value="1"/>
</dbReference>
<protein>
    <recommendedName>
        <fullName evidence="1">Helix-turn-helix domain-containing protein</fullName>
    </recommendedName>
</protein>
<evidence type="ECO:0000259" key="1">
    <source>
        <dbReference type="Pfam" id="PF12728"/>
    </source>
</evidence>
<dbReference type="InterPro" id="IPR036388">
    <property type="entry name" value="WH-like_DNA-bd_sf"/>
</dbReference>
<dbReference type="InterPro" id="IPR010093">
    <property type="entry name" value="SinI_DNA-bd"/>
</dbReference>
<feature type="domain" description="Helix-turn-helix" evidence="1">
    <location>
        <begin position="9"/>
        <end position="57"/>
    </location>
</feature>